<evidence type="ECO:0000313" key="2">
    <source>
        <dbReference type="EMBL" id="JAS07456.1"/>
    </source>
</evidence>
<evidence type="ECO:0000256" key="1">
    <source>
        <dbReference type="SAM" id="MobiDB-lite"/>
    </source>
</evidence>
<feature type="compositionally biased region" description="Acidic residues" evidence="1">
    <location>
        <begin position="91"/>
        <end position="101"/>
    </location>
</feature>
<reference evidence="2" key="1">
    <citation type="submission" date="2015-12" db="EMBL/GenBank/DDBJ databases">
        <title>De novo transcriptome assembly of four potential Pierce s Disease insect vectors from Arizona vineyards.</title>
        <authorList>
            <person name="Tassone E.E."/>
        </authorList>
    </citation>
    <scope>NUCLEOTIDE SEQUENCE</scope>
</reference>
<organism evidence="2">
    <name type="scientific">Clastoptera arizonana</name>
    <name type="common">Arizona spittle bug</name>
    <dbReference type="NCBI Taxonomy" id="38151"/>
    <lineage>
        <taxon>Eukaryota</taxon>
        <taxon>Metazoa</taxon>
        <taxon>Ecdysozoa</taxon>
        <taxon>Arthropoda</taxon>
        <taxon>Hexapoda</taxon>
        <taxon>Insecta</taxon>
        <taxon>Pterygota</taxon>
        <taxon>Neoptera</taxon>
        <taxon>Paraneoptera</taxon>
        <taxon>Hemiptera</taxon>
        <taxon>Auchenorrhyncha</taxon>
        <taxon>Cercopoidea</taxon>
        <taxon>Clastopteridae</taxon>
        <taxon>Clastoptera</taxon>
    </lineage>
</organism>
<protein>
    <submittedName>
        <fullName evidence="2">Uncharacterized protein</fullName>
    </submittedName>
</protein>
<name>A0A1B6C1R9_9HEMI</name>
<accession>A0A1B6C1R9</accession>
<feature type="compositionally biased region" description="Basic and acidic residues" evidence="1">
    <location>
        <begin position="8"/>
        <end position="24"/>
    </location>
</feature>
<proteinExistence type="predicted"/>
<gene>
    <name evidence="2" type="ORF">g.7366</name>
</gene>
<dbReference type="EMBL" id="GEDC01029842">
    <property type="protein sequence ID" value="JAS07456.1"/>
    <property type="molecule type" value="Transcribed_RNA"/>
</dbReference>
<sequence>MDQAMQVSEEHRGEGDAGHNRQLEDQNVVENAGEAPVQGPNALAIEEANVEQVGPGGDASPEDEPAQNPIVVNPQEGENDADVVNPGEGENVNEDNNEENN</sequence>
<feature type="region of interest" description="Disordered" evidence="1">
    <location>
        <begin position="1"/>
        <end position="101"/>
    </location>
</feature>
<dbReference type="AlphaFoldDB" id="A0A1B6C1R9"/>